<keyword evidence="5" id="KW-0539">Nucleus</keyword>
<evidence type="ECO:0000259" key="8">
    <source>
        <dbReference type="Pfam" id="PF04158"/>
    </source>
</evidence>
<dbReference type="SMART" id="SM00320">
    <property type="entry name" value="WD40"/>
    <property type="match status" value="4"/>
</dbReference>
<dbReference type="PRINTS" id="PR00320">
    <property type="entry name" value="GPROTEINBRPT"/>
</dbReference>
<evidence type="ECO:0000313" key="9">
    <source>
        <dbReference type="EMBL" id="TPP59655.1"/>
    </source>
</evidence>
<name>A0A504YGV5_FASGI</name>
<gene>
    <name evidence="9" type="ORF">FGIG_09859</name>
</gene>
<dbReference type="PANTHER" id="PTHR22851">
    <property type="entry name" value="U3 SMALL NUCLEOLAR RNA U3 SNORNA ASSOCIATED PROTEIN"/>
    <property type="match status" value="1"/>
</dbReference>
<keyword evidence="4" id="KW-0677">Repeat</keyword>
<keyword evidence="3 7" id="KW-0853">WD repeat</keyword>
<dbReference type="Gene3D" id="2.130.10.10">
    <property type="entry name" value="YVTN repeat-like/Quinoprotein amine dehydrogenase"/>
    <property type="match status" value="1"/>
</dbReference>
<dbReference type="GO" id="GO:0032040">
    <property type="term" value="C:small-subunit processome"/>
    <property type="evidence" value="ECO:0007669"/>
    <property type="project" value="TreeGrafter"/>
</dbReference>
<keyword evidence="6" id="KW-0687">Ribonucleoprotein</keyword>
<feature type="domain" description="Sof1-like protein" evidence="8">
    <location>
        <begin position="246"/>
        <end position="330"/>
    </location>
</feature>
<evidence type="ECO:0000313" key="10">
    <source>
        <dbReference type="Proteomes" id="UP000316759"/>
    </source>
</evidence>
<proteinExistence type="inferred from homology"/>
<dbReference type="STRING" id="46835.A0A504YGV5"/>
<dbReference type="Pfam" id="PF04158">
    <property type="entry name" value="Sof1"/>
    <property type="match status" value="1"/>
</dbReference>
<comment type="subcellular location">
    <subcellularLocation>
        <location evidence="1">Nucleus</location>
        <location evidence="1">Nucleolus</location>
    </subcellularLocation>
</comment>
<comment type="caution">
    <text evidence="9">The sequence shown here is derived from an EMBL/GenBank/DDBJ whole genome shotgun (WGS) entry which is preliminary data.</text>
</comment>
<dbReference type="AlphaFoldDB" id="A0A504YGV5"/>
<organism evidence="9 10">
    <name type="scientific">Fasciola gigantica</name>
    <name type="common">Giant liver fluke</name>
    <dbReference type="NCBI Taxonomy" id="46835"/>
    <lineage>
        <taxon>Eukaryota</taxon>
        <taxon>Metazoa</taxon>
        <taxon>Spiralia</taxon>
        <taxon>Lophotrochozoa</taxon>
        <taxon>Platyhelminthes</taxon>
        <taxon>Trematoda</taxon>
        <taxon>Digenea</taxon>
        <taxon>Plagiorchiida</taxon>
        <taxon>Echinostomata</taxon>
        <taxon>Echinostomatoidea</taxon>
        <taxon>Fasciolidae</taxon>
        <taxon>Fasciola</taxon>
    </lineage>
</organism>
<accession>A0A504YGV5</accession>
<dbReference type="SUPFAM" id="SSF50978">
    <property type="entry name" value="WD40 repeat-like"/>
    <property type="match status" value="1"/>
</dbReference>
<dbReference type="InterPro" id="IPR051733">
    <property type="entry name" value="WD_repeat_DCAF13/WDSOF1"/>
</dbReference>
<dbReference type="InterPro" id="IPR036322">
    <property type="entry name" value="WD40_repeat_dom_sf"/>
</dbReference>
<evidence type="ECO:0000256" key="1">
    <source>
        <dbReference type="ARBA" id="ARBA00004604"/>
    </source>
</evidence>
<sequence length="336" mass="39412">MKVRMLSRNPSEYRRETSDDVFKIPRNYSQEEHPFASEREYVRAMNAAKIQRIMAKPFIGALEGTTERMTSISLNSETLGLAVFGTADGKIQYWDIALRKRIFETQAHGSEIRGICHTNKSRFMYTVKMDLKLNSFSWNPMEPFIFTAASEDYNVYTYDTRYFKFPRRVYRGHTNAVLDVDYSPSGREFVTGSYDSTVRLWDCNRAESFDVYHSRRMKRVLSVRFTLDTKFILTSSSDQNVRVWKAHASEKIGPVQPREKSSINAADALRDKFRDHPEVKKILKRRHLPKSIYAASHEHAIIRSKLRRKERNIRVFNKKDIPFVPEKDKHTVAQYK</sequence>
<dbReference type="PROSITE" id="PS50294">
    <property type="entry name" value="WD_REPEATS_REGION"/>
    <property type="match status" value="1"/>
</dbReference>
<dbReference type="InterPro" id="IPR020472">
    <property type="entry name" value="WD40_PAC1"/>
</dbReference>
<evidence type="ECO:0000256" key="3">
    <source>
        <dbReference type="ARBA" id="ARBA00022574"/>
    </source>
</evidence>
<dbReference type="OrthoDB" id="10249065at2759"/>
<dbReference type="Pfam" id="PF00400">
    <property type="entry name" value="WD40"/>
    <property type="match status" value="2"/>
</dbReference>
<feature type="repeat" description="WD" evidence="7">
    <location>
        <begin position="170"/>
        <end position="211"/>
    </location>
</feature>
<dbReference type="PANTHER" id="PTHR22851:SF0">
    <property type="entry name" value="DDB1- AND CUL4-ASSOCIATED FACTOR 13"/>
    <property type="match status" value="1"/>
</dbReference>
<comment type="similarity">
    <text evidence="2">Belongs to the WD repeat DCAF13/WDSOF1 family.</text>
</comment>
<keyword evidence="10" id="KW-1185">Reference proteome</keyword>
<feature type="repeat" description="WD" evidence="7">
    <location>
        <begin position="213"/>
        <end position="254"/>
    </location>
</feature>
<evidence type="ECO:0000256" key="6">
    <source>
        <dbReference type="ARBA" id="ARBA00023274"/>
    </source>
</evidence>
<dbReference type="InterPro" id="IPR007287">
    <property type="entry name" value="Sof1"/>
</dbReference>
<dbReference type="GO" id="GO:0000462">
    <property type="term" value="P:maturation of SSU-rRNA from tricistronic rRNA transcript (SSU-rRNA, 5.8S rRNA, LSU-rRNA)"/>
    <property type="evidence" value="ECO:0007669"/>
    <property type="project" value="TreeGrafter"/>
</dbReference>
<evidence type="ECO:0000256" key="2">
    <source>
        <dbReference type="ARBA" id="ARBA00005649"/>
    </source>
</evidence>
<reference evidence="9 10" key="1">
    <citation type="submission" date="2019-04" db="EMBL/GenBank/DDBJ databases">
        <title>Annotation for the trematode Fasciola gigantica.</title>
        <authorList>
            <person name="Choi Y.-J."/>
        </authorList>
    </citation>
    <scope>NUCLEOTIDE SEQUENCE [LARGE SCALE GENOMIC DNA]</scope>
    <source>
        <strain evidence="9">Uganda_cow_1</strain>
    </source>
</reference>
<dbReference type="Proteomes" id="UP000316759">
    <property type="component" value="Unassembled WGS sequence"/>
</dbReference>
<evidence type="ECO:0000256" key="4">
    <source>
        <dbReference type="ARBA" id="ARBA00022737"/>
    </source>
</evidence>
<protein>
    <submittedName>
        <fullName evidence="9">DDB1-and CUL4-associated factor 13</fullName>
    </submittedName>
</protein>
<evidence type="ECO:0000256" key="5">
    <source>
        <dbReference type="ARBA" id="ARBA00023242"/>
    </source>
</evidence>
<dbReference type="InterPro" id="IPR015943">
    <property type="entry name" value="WD40/YVTN_repeat-like_dom_sf"/>
</dbReference>
<dbReference type="PROSITE" id="PS50082">
    <property type="entry name" value="WD_REPEATS_2"/>
    <property type="match status" value="2"/>
</dbReference>
<evidence type="ECO:0000256" key="7">
    <source>
        <dbReference type="PROSITE-ProRule" id="PRU00221"/>
    </source>
</evidence>
<dbReference type="InterPro" id="IPR001680">
    <property type="entry name" value="WD40_rpt"/>
</dbReference>
<dbReference type="EMBL" id="SUNJ01010433">
    <property type="protein sequence ID" value="TPP59655.1"/>
    <property type="molecule type" value="Genomic_DNA"/>
</dbReference>